<accession>A0A926DDG8</accession>
<protein>
    <submittedName>
        <fullName evidence="1">Uncharacterized protein</fullName>
    </submittedName>
</protein>
<name>A0A926DDG8_9FIRM</name>
<proteinExistence type="predicted"/>
<comment type="caution">
    <text evidence="1">The sequence shown here is derived from an EMBL/GenBank/DDBJ whole genome shotgun (WGS) entry which is preliminary data.</text>
</comment>
<dbReference type="AlphaFoldDB" id="A0A926DDG8"/>
<gene>
    <name evidence="1" type="ORF">IAG03_13685</name>
</gene>
<dbReference type="Proteomes" id="UP000651482">
    <property type="component" value="Unassembled WGS sequence"/>
</dbReference>
<reference evidence="1" key="1">
    <citation type="submission" date="2020-08" db="EMBL/GenBank/DDBJ databases">
        <title>Genome public.</title>
        <authorList>
            <person name="Liu C."/>
            <person name="Sun Q."/>
        </authorList>
    </citation>
    <scope>NUCLEOTIDE SEQUENCE</scope>
    <source>
        <strain evidence="1">NSJ-40</strain>
    </source>
</reference>
<sequence>MNEYQVKVDAVIDSDAIAQAVNAQLRAIKFDPVKIEVEFSTAAAESGLLSKITDHVKTLNEEISKNLFAPGELFACA</sequence>
<evidence type="ECO:0000313" key="1">
    <source>
        <dbReference type="EMBL" id="MBC8535005.1"/>
    </source>
</evidence>
<dbReference type="EMBL" id="JACRSN010000034">
    <property type="protein sequence ID" value="MBC8535005.1"/>
    <property type="molecule type" value="Genomic_DNA"/>
</dbReference>
<organism evidence="1 2">
    <name type="scientific">Yeguia hominis</name>
    <dbReference type="NCBI Taxonomy" id="2763662"/>
    <lineage>
        <taxon>Bacteria</taxon>
        <taxon>Bacillati</taxon>
        <taxon>Bacillota</taxon>
        <taxon>Clostridia</taxon>
        <taxon>Eubacteriales</taxon>
        <taxon>Yeguiaceae</taxon>
        <taxon>Yeguia</taxon>
    </lineage>
</organism>
<evidence type="ECO:0000313" key="2">
    <source>
        <dbReference type="Proteomes" id="UP000651482"/>
    </source>
</evidence>
<dbReference type="RefSeq" id="WP_249320665.1">
    <property type="nucleotide sequence ID" value="NZ_JACRSN010000034.1"/>
</dbReference>
<keyword evidence="2" id="KW-1185">Reference proteome</keyword>